<dbReference type="EMBL" id="ABOX02000011">
    <property type="protein sequence ID" value="EEF61268.1"/>
    <property type="molecule type" value="Genomic_DNA"/>
</dbReference>
<organism evidence="4 5">
    <name type="scientific">Pedosphaera parvula (strain Ellin514)</name>
    <dbReference type="NCBI Taxonomy" id="320771"/>
    <lineage>
        <taxon>Bacteria</taxon>
        <taxon>Pseudomonadati</taxon>
        <taxon>Verrucomicrobiota</taxon>
        <taxon>Pedosphaerae</taxon>
        <taxon>Pedosphaerales</taxon>
        <taxon>Pedosphaeraceae</taxon>
        <taxon>Pedosphaera</taxon>
    </lineage>
</organism>
<dbReference type="AlphaFoldDB" id="B9XGA6"/>
<dbReference type="InterPro" id="IPR036736">
    <property type="entry name" value="ACP-like_sf"/>
</dbReference>
<dbReference type="SUPFAM" id="SSF47336">
    <property type="entry name" value="ACP-like"/>
    <property type="match status" value="1"/>
</dbReference>
<feature type="domain" description="Carrier" evidence="3">
    <location>
        <begin position="5"/>
        <end position="86"/>
    </location>
</feature>
<dbReference type="PROSITE" id="PS00012">
    <property type="entry name" value="PHOSPHOPANTETHEINE"/>
    <property type="match status" value="1"/>
</dbReference>
<evidence type="ECO:0000313" key="5">
    <source>
        <dbReference type="Proteomes" id="UP000003688"/>
    </source>
</evidence>
<dbReference type="STRING" id="320771.Cflav_PD3985"/>
<reference evidence="4 5" key="1">
    <citation type="journal article" date="2011" name="J. Bacteriol.">
        <title>Genome sequence of 'Pedosphaera parvula' Ellin514, an aerobic Verrucomicrobial isolate from pasture soil.</title>
        <authorList>
            <person name="Kant R."/>
            <person name="van Passel M.W."/>
            <person name="Sangwan P."/>
            <person name="Palva A."/>
            <person name="Lucas S."/>
            <person name="Copeland A."/>
            <person name="Lapidus A."/>
            <person name="Glavina Del Rio T."/>
            <person name="Dalin E."/>
            <person name="Tice H."/>
            <person name="Bruce D."/>
            <person name="Goodwin L."/>
            <person name="Pitluck S."/>
            <person name="Chertkov O."/>
            <person name="Larimer F.W."/>
            <person name="Land M.L."/>
            <person name="Hauser L."/>
            <person name="Brettin T.S."/>
            <person name="Detter J.C."/>
            <person name="Han S."/>
            <person name="de Vos W.M."/>
            <person name="Janssen P.H."/>
            <person name="Smidt H."/>
        </authorList>
    </citation>
    <scope>NUCLEOTIDE SEQUENCE [LARGE SCALE GENOMIC DNA]</scope>
    <source>
        <strain evidence="4 5">Ellin514</strain>
    </source>
</reference>
<evidence type="ECO:0000256" key="2">
    <source>
        <dbReference type="ARBA" id="ARBA00022553"/>
    </source>
</evidence>
<dbReference type="PROSITE" id="PS50075">
    <property type="entry name" value="CARRIER"/>
    <property type="match status" value="1"/>
</dbReference>
<sequence>MEELAILKQRIKSMMVENLMLQITADEIKDDQPLFGPESLGLDSVDALQLVVALEKNFGVKIVSKEAAKDILHTVNTIAEAIQKKKAEASQA</sequence>
<gene>
    <name evidence="4" type="ORF">Cflav_PD3985</name>
</gene>
<evidence type="ECO:0000313" key="4">
    <source>
        <dbReference type="EMBL" id="EEF61268.1"/>
    </source>
</evidence>
<name>B9XGA6_PEDPL</name>
<dbReference type="InterPro" id="IPR006162">
    <property type="entry name" value="Ppantetheine_attach_site"/>
</dbReference>
<comment type="caution">
    <text evidence="4">The sequence shown here is derived from an EMBL/GenBank/DDBJ whole genome shotgun (WGS) entry which is preliminary data.</text>
</comment>
<keyword evidence="2" id="KW-0597">Phosphoprotein</keyword>
<dbReference type="RefSeq" id="WP_007414852.1">
    <property type="nucleotide sequence ID" value="NZ_ABOX02000011.1"/>
</dbReference>
<keyword evidence="5" id="KW-1185">Reference proteome</keyword>
<accession>B9XGA6</accession>
<dbReference type="Gene3D" id="1.10.1200.10">
    <property type="entry name" value="ACP-like"/>
    <property type="match status" value="1"/>
</dbReference>
<evidence type="ECO:0000259" key="3">
    <source>
        <dbReference type="PROSITE" id="PS50075"/>
    </source>
</evidence>
<dbReference type="InterPro" id="IPR009081">
    <property type="entry name" value="PP-bd_ACP"/>
</dbReference>
<dbReference type="OrthoDB" id="9803943at2"/>
<keyword evidence="1" id="KW-0596">Phosphopantetheine</keyword>
<protein>
    <submittedName>
        <fullName evidence="4">Acyl carrier protein</fullName>
    </submittedName>
</protein>
<dbReference type="Pfam" id="PF00550">
    <property type="entry name" value="PP-binding"/>
    <property type="match status" value="1"/>
</dbReference>
<dbReference type="Proteomes" id="UP000003688">
    <property type="component" value="Unassembled WGS sequence"/>
</dbReference>
<evidence type="ECO:0000256" key="1">
    <source>
        <dbReference type="ARBA" id="ARBA00022450"/>
    </source>
</evidence>
<proteinExistence type="predicted"/>